<feature type="region of interest" description="Disordered" evidence="3">
    <location>
        <begin position="160"/>
        <end position="182"/>
    </location>
</feature>
<proteinExistence type="predicted"/>
<dbReference type="GO" id="GO:0008168">
    <property type="term" value="F:methyltransferase activity"/>
    <property type="evidence" value="ECO:0007669"/>
    <property type="project" value="UniProtKB-KW"/>
</dbReference>
<name>A0A545ATI6_9ACTN</name>
<dbReference type="Pfam" id="PF13649">
    <property type="entry name" value="Methyltransf_25"/>
    <property type="match status" value="1"/>
</dbReference>
<accession>A0A545ATI6</accession>
<protein>
    <submittedName>
        <fullName evidence="5">Class I SAM-dependent methyltransferase</fullName>
    </submittedName>
</protein>
<evidence type="ECO:0000259" key="4">
    <source>
        <dbReference type="Pfam" id="PF13649"/>
    </source>
</evidence>
<dbReference type="PANTHER" id="PTHR44942:SF4">
    <property type="entry name" value="METHYLTRANSFERASE TYPE 11 DOMAIN-CONTAINING PROTEIN"/>
    <property type="match status" value="1"/>
</dbReference>
<dbReference type="InterPro" id="IPR029063">
    <property type="entry name" value="SAM-dependent_MTases_sf"/>
</dbReference>
<dbReference type="SUPFAM" id="SSF53335">
    <property type="entry name" value="S-adenosyl-L-methionine-dependent methyltransferases"/>
    <property type="match status" value="1"/>
</dbReference>
<evidence type="ECO:0000313" key="6">
    <source>
        <dbReference type="Proteomes" id="UP000317982"/>
    </source>
</evidence>
<dbReference type="InterPro" id="IPR041698">
    <property type="entry name" value="Methyltransf_25"/>
</dbReference>
<comment type="caution">
    <text evidence="5">The sequence shown here is derived from an EMBL/GenBank/DDBJ whole genome shotgun (WGS) entry which is preliminary data.</text>
</comment>
<dbReference type="EMBL" id="VIRS01000007">
    <property type="protein sequence ID" value="TQS44648.1"/>
    <property type="molecule type" value="Genomic_DNA"/>
</dbReference>
<dbReference type="Gene3D" id="3.40.50.150">
    <property type="entry name" value="Vaccinia Virus protein VP39"/>
    <property type="match status" value="1"/>
</dbReference>
<dbReference type="AlphaFoldDB" id="A0A545ATI6"/>
<evidence type="ECO:0000313" key="5">
    <source>
        <dbReference type="EMBL" id="TQS44648.1"/>
    </source>
</evidence>
<gene>
    <name evidence="5" type="ORF">FL583_11750</name>
</gene>
<dbReference type="Proteomes" id="UP000317982">
    <property type="component" value="Unassembled WGS sequence"/>
</dbReference>
<evidence type="ECO:0000256" key="3">
    <source>
        <dbReference type="SAM" id="MobiDB-lite"/>
    </source>
</evidence>
<dbReference type="InterPro" id="IPR051052">
    <property type="entry name" value="Diverse_substrate_MTase"/>
</dbReference>
<sequence>MAPRSPHTDRARAESFGGIATDYDRYRPVCPDALLADLVGLGPDRVLDVACGTGKIAVPLRAAGLDVLGVEIDERMAAVARGHGVPVEISPFESWDAAGRRFGLITCGNAWHWIDPERGPAKAAEVLESGGTIVRSWTYAVLDADARALLAAVYAEHAPDASTHAGSDEDDDEPLDPFASRPEFDAPEMRRYAWDLTIPGDEWVGLIATFSDHQLLPAGQRARLLEAVSGAIAAAGGVLRGHGRADALFTRRH</sequence>
<keyword evidence="1 5" id="KW-0489">Methyltransferase</keyword>
<dbReference type="OrthoDB" id="9797252at2"/>
<organism evidence="5 6">
    <name type="scientific">Cryptosporangium phraense</name>
    <dbReference type="NCBI Taxonomy" id="2593070"/>
    <lineage>
        <taxon>Bacteria</taxon>
        <taxon>Bacillati</taxon>
        <taxon>Actinomycetota</taxon>
        <taxon>Actinomycetes</taxon>
        <taxon>Cryptosporangiales</taxon>
        <taxon>Cryptosporangiaceae</taxon>
        <taxon>Cryptosporangium</taxon>
    </lineage>
</organism>
<keyword evidence="2 5" id="KW-0808">Transferase</keyword>
<reference evidence="5 6" key="1">
    <citation type="submission" date="2019-07" db="EMBL/GenBank/DDBJ databases">
        <title>Cryptosporangium phraense sp. nov., isolated from plant litter.</title>
        <authorList>
            <person name="Suriyachadkun C."/>
        </authorList>
    </citation>
    <scope>NUCLEOTIDE SEQUENCE [LARGE SCALE GENOMIC DNA]</scope>
    <source>
        <strain evidence="5 6">A-T 5661</strain>
    </source>
</reference>
<evidence type="ECO:0000256" key="1">
    <source>
        <dbReference type="ARBA" id="ARBA00022603"/>
    </source>
</evidence>
<keyword evidence="6" id="KW-1185">Reference proteome</keyword>
<dbReference type="RefSeq" id="WP_142704630.1">
    <property type="nucleotide sequence ID" value="NZ_VIRS01000007.1"/>
</dbReference>
<dbReference type="InParanoid" id="A0A545ATI6"/>
<feature type="domain" description="Methyltransferase" evidence="4">
    <location>
        <begin position="46"/>
        <end position="131"/>
    </location>
</feature>
<evidence type="ECO:0000256" key="2">
    <source>
        <dbReference type="ARBA" id="ARBA00022679"/>
    </source>
</evidence>
<dbReference type="CDD" id="cd02440">
    <property type="entry name" value="AdoMet_MTases"/>
    <property type="match status" value="1"/>
</dbReference>
<dbReference type="PANTHER" id="PTHR44942">
    <property type="entry name" value="METHYLTRANSF_11 DOMAIN-CONTAINING PROTEIN"/>
    <property type="match status" value="1"/>
</dbReference>
<dbReference type="GO" id="GO:0032259">
    <property type="term" value="P:methylation"/>
    <property type="evidence" value="ECO:0007669"/>
    <property type="project" value="UniProtKB-KW"/>
</dbReference>